<dbReference type="Proteomes" id="UP001271780">
    <property type="component" value="Unassembled WGS sequence"/>
</dbReference>
<evidence type="ECO:0000313" key="2">
    <source>
        <dbReference type="Proteomes" id="UP001271780"/>
    </source>
</evidence>
<organism evidence="1 2">
    <name type="scientific">Mesorhizobium dulcispinae</name>
    <dbReference type="NCBI Taxonomy" id="3072316"/>
    <lineage>
        <taxon>Bacteria</taxon>
        <taxon>Pseudomonadati</taxon>
        <taxon>Pseudomonadota</taxon>
        <taxon>Alphaproteobacteria</taxon>
        <taxon>Hyphomicrobiales</taxon>
        <taxon>Phyllobacteriaceae</taxon>
        <taxon>Mesorhizobium</taxon>
    </lineage>
</organism>
<sequence length="61" mass="6906">MSKKTKELKKSLRRGGEVLVNAVEGIERERAWKLDGGKKKKRRRMPNRAAICTSHIAISTS</sequence>
<proteinExistence type="predicted"/>
<evidence type="ECO:0000313" key="1">
    <source>
        <dbReference type="EMBL" id="MDX8471006.1"/>
    </source>
</evidence>
<comment type="caution">
    <text evidence="1">The sequence shown here is derived from an EMBL/GenBank/DDBJ whole genome shotgun (WGS) entry which is preliminary data.</text>
</comment>
<protein>
    <submittedName>
        <fullName evidence="1">Uncharacterized protein</fullName>
    </submittedName>
</protein>
<gene>
    <name evidence="1" type="ORF">RFM27_02840</name>
</gene>
<accession>A0ABU4XA29</accession>
<dbReference type="RefSeq" id="WP_320315178.1">
    <property type="nucleotide sequence ID" value="NZ_JAVIIX010000001.1"/>
</dbReference>
<name>A0ABU4XA29_9HYPH</name>
<dbReference type="EMBL" id="JAVIIZ010000001">
    <property type="protein sequence ID" value="MDX8471006.1"/>
    <property type="molecule type" value="Genomic_DNA"/>
</dbReference>
<reference evidence="1 2" key="1">
    <citation type="submission" date="2023-08" db="EMBL/GenBank/DDBJ databases">
        <title>Implementing the SeqCode for naming new Mesorhizobium species isolated from Vachellia karroo root nodules.</title>
        <authorList>
            <person name="Van Lill M."/>
        </authorList>
    </citation>
    <scope>NUCLEOTIDE SEQUENCE [LARGE SCALE GENOMIC DNA]</scope>
    <source>
        <strain evidence="1 2">VK23A</strain>
    </source>
</reference>
<keyword evidence="2" id="KW-1185">Reference proteome</keyword>